<feature type="transmembrane region" description="Helical" evidence="1">
    <location>
        <begin position="100"/>
        <end position="122"/>
    </location>
</feature>
<dbReference type="Gene3D" id="1.20.144.10">
    <property type="entry name" value="Phosphatidic acid phosphatase type 2/haloperoxidase"/>
    <property type="match status" value="1"/>
</dbReference>
<organism evidence="3 4">
    <name type="scientific">Caballeronia mineralivorans PML1(12)</name>
    <dbReference type="NCBI Taxonomy" id="908627"/>
    <lineage>
        <taxon>Bacteria</taxon>
        <taxon>Pseudomonadati</taxon>
        <taxon>Pseudomonadota</taxon>
        <taxon>Betaproteobacteria</taxon>
        <taxon>Burkholderiales</taxon>
        <taxon>Burkholderiaceae</taxon>
        <taxon>Caballeronia</taxon>
    </lineage>
</organism>
<sequence>MTSTTVLSWITNFGDAGITIPVAAGCALWLSTTDKREALVWIGTLLGALVLVGVNKILYAGCGVEIRSLDFRVISGHTMLTSAVWGVTFGLLAGSRSVRWYRLGAAAGLGLGALIGFCRVVQDAHTPIEVVAGWFLGGGIALFFLRRFFKQPRKMPGSIFAGLGLLAVSTIAYGHHAPIQQMLVAYSPWLCRWFDF</sequence>
<feature type="transmembrane region" description="Helical" evidence="1">
    <location>
        <begin position="38"/>
        <end position="59"/>
    </location>
</feature>
<evidence type="ECO:0000256" key="1">
    <source>
        <dbReference type="SAM" id="Phobius"/>
    </source>
</evidence>
<dbReference type="AlphaFoldDB" id="A0A0J1D567"/>
<proteinExistence type="predicted"/>
<accession>A0A0J1D567</accession>
<dbReference type="InterPro" id="IPR000326">
    <property type="entry name" value="PAP2/HPO"/>
</dbReference>
<feature type="transmembrane region" description="Helical" evidence="1">
    <location>
        <begin position="71"/>
        <end position="93"/>
    </location>
</feature>
<feature type="transmembrane region" description="Helical" evidence="1">
    <location>
        <begin position="157"/>
        <end position="176"/>
    </location>
</feature>
<keyword evidence="1" id="KW-0472">Membrane</keyword>
<evidence type="ECO:0000313" key="4">
    <source>
        <dbReference type="Proteomes" id="UP000035963"/>
    </source>
</evidence>
<feature type="domain" description="Phosphatidic acid phosphatase type 2/haloperoxidase" evidence="2">
    <location>
        <begin position="74"/>
        <end position="151"/>
    </location>
</feature>
<evidence type="ECO:0000259" key="2">
    <source>
        <dbReference type="Pfam" id="PF01569"/>
    </source>
</evidence>
<dbReference type="PATRIC" id="fig|908627.4.peg.502"/>
<name>A0A0J1D567_9BURK</name>
<gene>
    <name evidence="3" type="ORF">EOS_02275</name>
</gene>
<dbReference type="Proteomes" id="UP000035963">
    <property type="component" value="Unassembled WGS sequence"/>
</dbReference>
<comment type="caution">
    <text evidence="3">The sequence shown here is derived from an EMBL/GenBank/DDBJ whole genome shotgun (WGS) entry which is preliminary data.</text>
</comment>
<dbReference type="Pfam" id="PF01569">
    <property type="entry name" value="PAP2"/>
    <property type="match status" value="1"/>
</dbReference>
<dbReference type="InterPro" id="IPR036938">
    <property type="entry name" value="PAP2/HPO_sf"/>
</dbReference>
<keyword evidence="4" id="KW-1185">Reference proteome</keyword>
<dbReference type="EMBL" id="AEJF01000011">
    <property type="protein sequence ID" value="KLU27847.1"/>
    <property type="molecule type" value="Genomic_DNA"/>
</dbReference>
<reference evidence="3 4" key="1">
    <citation type="journal article" date="2015" name="Genome Announc.">
        <title>Draft Genome Sequence of Burkholderia sp. Strain PML1(12), an Ectomycorrhizosphere-Inhabiting Bacterium with Effective Mineral-Weathering Ability.</title>
        <authorList>
            <person name="Uroz S."/>
            <person name="Oger P."/>
        </authorList>
    </citation>
    <scope>NUCLEOTIDE SEQUENCE [LARGE SCALE GENOMIC DNA]</scope>
    <source>
        <strain evidence="4">PML1(12)</strain>
    </source>
</reference>
<protein>
    <submittedName>
        <fullName evidence="3">Phosphoesterase PA-phosphatase</fullName>
    </submittedName>
</protein>
<dbReference type="SUPFAM" id="SSF48317">
    <property type="entry name" value="Acid phosphatase/Vanadium-dependent haloperoxidase"/>
    <property type="match status" value="1"/>
</dbReference>
<feature type="transmembrane region" description="Helical" evidence="1">
    <location>
        <begin position="128"/>
        <end position="145"/>
    </location>
</feature>
<keyword evidence="1" id="KW-0812">Transmembrane</keyword>
<keyword evidence="1" id="KW-1133">Transmembrane helix</keyword>
<dbReference type="RefSeq" id="WP_047844986.1">
    <property type="nucleotide sequence ID" value="NZ_AEJF01000011.1"/>
</dbReference>
<feature type="transmembrane region" description="Helical" evidence="1">
    <location>
        <begin position="6"/>
        <end position="31"/>
    </location>
</feature>
<dbReference type="OrthoDB" id="9034806at2"/>
<evidence type="ECO:0000313" key="3">
    <source>
        <dbReference type="EMBL" id="KLU27847.1"/>
    </source>
</evidence>